<organism evidence="2 3">
    <name type="scientific">Chionoecetes opilio</name>
    <name type="common">Atlantic snow crab</name>
    <name type="synonym">Cancer opilio</name>
    <dbReference type="NCBI Taxonomy" id="41210"/>
    <lineage>
        <taxon>Eukaryota</taxon>
        <taxon>Metazoa</taxon>
        <taxon>Ecdysozoa</taxon>
        <taxon>Arthropoda</taxon>
        <taxon>Crustacea</taxon>
        <taxon>Multicrustacea</taxon>
        <taxon>Malacostraca</taxon>
        <taxon>Eumalacostraca</taxon>
        <taxon>Eucarida</taxon>
        <taxon>Decapoda</taxon>
        <taxon>Pleocyemata</taxon>
        <taxon>Brachyura</taxon>
        <taxon>Eubrachyura</taxon>
        <taxon>Majoidea</taxon>
        <taxon>Majidae</taxon>
        <taxon>Chionoecetes</taxon>
    </lineage>
</organism>
<proteinExistence type="predicted"/>
<feature type="compositionally biased region" description="Polar residues" evidence="1">
    <location>
        <begin position="160"/>
        <end position="172"/>
    </location>
</feature>
<gene>
    <name evidence="2" type="ORF">GWK47_054668</name>
</gene>
<comment type="caution">
    <text evidence="2">The sequence shown here is derived from an EMBL/GenBank/DDBJ whole genome shotgun (WGS) entry which is preliminary data.</text>
</comment>
<evidence type="ECO:0000313" key="2">
    <source>
        <dbReference type="EMBL" id="KAG0717343.1"/>
    </source>
</evidence>
<dbReference type="EMBL" id="JACEEZ010017792">
    <property type="protein sequence ID" value="KAG0717343.1"/>
    <property type="molecule type" value="Genomic_DNA"/>
</dbReference>
<sequence length="187" mass="20308">MIRKENIVTKIEKLHREYESSRKVAIGDRRLKSRKKRILRYFSTTSSTWHTGMPDHDDHQEDKEFLLAQRDPGRRGRMGGVDSALCCSGDEAISSLGKGRCFLRPQQEEAAASSSGGAARVSPSSSSNTSVVVSDEKYGAVGGASPGEAGETGHEEHRLSSTGGHAGSNQADRSFRDIRAELKPHVA</sequence>
<accession>A0A8J4XZT2</accession>
<feature type="compositionally biased region" description="Basic and acidic residues" evidence="1">
    <location>
        <begin position="173"/>
        <end position="187"/>
    </location>
</feature>
<name>A0A8J4XZT2_CHIOP</name>
<dbReference type="AlphaFoldDB" id="A0A8J4XZT2"/>
<evidence type="ECO:0000313" key="3">
    <source>
        <dbReference type="Proteomes" id="UP000770661"/>
    </source>
</evidence>
<reference evidence="2" key="1">
    <citation type="submission" date="2020-07" db="EMBL/GenBank/DDBJ databases">
        <title>The High-quality genome of the commercially important snow crab, Chionoecetes opilio.</title>
        <authorList>
            <person name="Jeong J.-H."/>
            <person name="Ryu S."/>
        </authorList>
    </citation>
    <scope>NUCLEOTIDE SEQUENCE</scope>
    <source>
        <strain evidence="2">MADBK_172401_WGS</strain>
        <tissue evidence="2">Digestive gland</tissue>
    </source>
</reference>
<keyword evidence="3" id="KW-1185">Reference proteome</keyword>
<feature type="region of interest" description="Disordered" evidence="1">
    <location>
        <begin position="113"/>
        <end position="187"/>
    </location>
</feature>
<feature type="compositionally biased region" description="Low complexity" evidence="1">
    <location>
        <begin position="113"/>
        <end position="133"/>
    </location>
</feature>
<evidence type="ECO:0000256" key="1">
    <source>
        <dbReference type="SAM" id="MobiDB-lite"/>
    </source>
</evidence>
<dbReference type="Proteomes" id="UP000770661">
    <property type="component" value="Unassembled WGS sequence"/>
</dbReference>
<protein>
    <submittedName>
        <fullName evidence="2">Uncharacterized protein</fullName>
    </submittedName>
</protein>